<evidence type="ECO:0000256" key="1">
    <source>
        <dbReference type="SAM" id="SignalP"/>
    </source>
</evidence>
<evidence type="ECO:0000313" key="2">
    <source>
        <dbReference type="EMBL" id="KAE8972906.1"/>
    </source>
</evidence>
<feature type="chain" id="PRO_5025421268" description="RxLR effector protein" evidence="1">
    <location>
        <begin position="20"/>
        <end position="53"/>
    </location>
</feature>
<feature type="signal peptide" evidence="1">
    <location>
        <begin position="1"/>
        <end position="19"/>
    </location>
</feature>
<protein>
    <recommendedName>
        <fullName evidence="4">RxLR effector protein</fullName>
    </recommendedName>
</protein>
<dbReference type="EMBL" id="QXFW01003116">
    <property type="protein sequence ID" value="KAE8972906.1"/>
    <property type="molecule type" value="Genomic_DNA"/>
</dbReference>
<gene>
    <name evidence="2" type="ORF">PF011_g25468</name>
</gene>
<keyword evidence="1" id="KW-0732">Signal</keyword>
<comment type="caution">
    <text evidence="2">The sequence shown here is derived from an EMBL/GenBank/DDBJ whole genome shotgun (WGS) entry which is preliminary data.</text>
</comment>
<reference evidence="2 3" key="1">
    <citation type="submission" date="2018-09" db="EMBL/GenBank/DDBJ databases">
        <title>Genomic investigation of the strawberry pathogen Phytophthora fragariae indicates pathogenicity is determined by transcriptional variation in three key races.</title>
        <authorList>
            <person name="Adams T.M."/>
            <person name="Armitage A.D."/>
            <person name="Sobczyk M.K."/>
            <person name="Bates H.J."/>
            <person name="Dunwell J.M."/>
            <person name="Nellist C.F."/>
            <person name="Harrison R.J."/>
        </authorList>
    </citation>
    <scope>NUCLEOTIDE SEQUENCE [LARGE SCALE GENOMIC DNA]</scope>
    <source>
        <strain evidence="2 3">SCRP245</strain>
    </source>
</reference>
<name>A0A6A3HQM6_9STRA</name>
<proteinExistence type="predicted"/>
<dbReference type="AlphaFoldDB" id="A0A6A3HQM6"/>
<evidence type="ECO:0000313" key="3">
    <source>
        <dbReference type="Proteomes" id="UP000460718"/>
    </source>
</evidence>
<evidence type="ECO:0008006" key="4">
    <source>
        <dbReference type="Google" id="ProtNLM"/>
    </source>
</evidence>
<sequence>MHVQYWIFIFICSINIQFGHNCNGDFSIDLRKRKMNSATVKKQDLIGQNICRL</sequence>
<accession>A0A6A3HQM6</accession>
<dbReference type="Proteomes" id="UP000460718">
    <property type="component" value="Unassembled WGS sequence"/>
</dbReference>
<organism evidence="2 3">
    <name type="scientific">Phytophthora fragariae</name>
    <dbReference type="NCBI Taxonomy" id="53985"/>
    <lineage>
        <taxon>Eukaryota</taxon>
        <taxon>Sar</taxon>
        <taxon>Stramenopiles</taxon>
        <taxon>Oomycota</taxon>
        <taxon>Peronosporomycetes</taxon>
        <taxon>Peronosporales</taxon>
        <taxon>Peronosporaceae</taxon>
        <taxon>Phytophthora</taxon>
    </lineage>
</organism>